<keyword evidence="3" id="KW-1185">Reference proteome</keyword>
<evidence type="ECO:0000256" key="1">
    <source>
        <dbReference type="SAM" id="SignalP"/>
    </source>
</evidence>
<evidence type="ECO:0000313" key="2">
    <source>
        <dbReference type="EMBL" id="MBB6430790.1"/>
    </source>
</evidence>
<evidence type="ECO:0000313" key="3">
    <source>
        <dbReference type="Proteomes" id="UP000541810"/>
    </source>
</evidence>
<proteinExistence type="predicted"/>
<dbReference type="AlphaFoldDB" id="A0A7X0H7M6"/>
<reference evidence="2 3" key="1">
    <citation type="submission" date="2020-08" db="EMBL/GenBank/DDBJ databases">
        <title>Genomic Encyclopedia of Type Strains, Phase IV (KMG-IV): sequencing the most valuable type-strain genomes for metagenomic binning, comparative biology and taxonomic classification.</title>
        <authorList>
            <person name="Goeker M."/>
        </authorList>
    </citation>
    <scope>NUCLEOTIDE SEQUENCE [LARGE SCALE GENOMIC DNA]</scope>
    <source>
        <strain evidence="2 3">DSM 103725</strain>
    </source>
</reference>
<sequence length="315" mass="35262">MTNPSTQRYSTLRYWIQGVACVVALSLCCTLSADEPVEATITTSPEKHVVSWFLIGGSSATPEDRYVGWDLRQSGWGKFVFMRVRPGLEGGIRRVLLHNPFGHELPNNTMAFDGSLNADEQGHDWLVEGFVEAWKPVVEGRWSGGDPVEVICYLGRLDEAPGFEALKDASDEEGYQARAWASVALPLAAGMSIAVDSSADLPENHPGFRFIRDLRDSGVRVYVEARPDTNKPHLHNWPMISVESFWERSDPTRHADARGMERDAHSHGEVIQLFTERKLTPAIAQEKLAQGYSVAAQLNHEIWQANKLNRWLNPQ</sequence>
<feature type="chain" id="PRO_5031020854" evidence="1">
    <location>
        <begin position="34"/>
        <end position="315"/>
    </location>
</feature>
<gene>
    <name evidence="2" type="ORF">HNQ40_002596</name>
</gene>
<dbReference type="Proteomes" id="UP000541810">
    <property type="component" value="Unassembled WGS sequence"/>
</dbReference>
<accession>A0A7X0H7M6</accession>
<feature type="signal peptide" evidence="1">
    <location>
        <begin position="1"/>
        <end position="33"/>
    </location>
</feature>
<comment type="caution">
    <text evidence="2">The sequence shown here is derived from an EMBL/GenBank/DDBJ whole genome shotgun (WGS) entry which is preliminary data.</text>
</comment>
<name>A0A7X0H7M6_9BACT</name>
<dbReference type="EMBL" id="JACHGY010000001">
    <property type="protein sequence ID" value="MBB6430790.1"/>
    <property type="molecule type" value="Genomic_DNA"/>
</dbReference>
<organism evidence="2 3">
    <name type="scientific">Algisphaera agarilytica</name>
    <dbReference type="NCBI Taxonomy" id="1385975"/>
    <lineage>
        <taxon>Bacteria</taxon>
        <taxon>Pseudomonadati</taxon>
        <taxon>Planctomycetota</taxon>
        <taxon>Phycisphaerae</taxon>
        <taxon>Phycisphaerales</taxon>
        <taxon>Phycisphaeraceae</taxon>
        <taxon>Algisphaera</taxon>
    </lineage>
</organism>
<protein>
    <submittedName>
        <fullName evidence="2">Uncharacterized protein</fullName>
    </submittedName>
</protein>
<dbReference type="RefSeq" id="WP_184678284.1">
    <property type="nucleotide sequence ID" value="NZ_JACHGY010000001.1"/>
</dbReference>
<keyword evidence="1" id="KW-0732">Signal</keyword>